<keyword evidence="3" id="KW-0285">Flavoprotein</keyword>
<dbReference type="PANTHER" id="PTHR21197:SF0">
    <property type="entry name" value="UDP-GALACTOPYRANOSE MUTASE"/>
    <property type="match status" value="1"/>
</dbReference>
<evidence type="ECO:0000256" key="1">
    <source>
        <dbReference type="ARBA" id="ARBA00001974"/>
    </source>
</evidence>
<comment type="caution">
    <text evidence="7">The sequence shown here is derived from an EMBL/GenBank/DDBJ whole genome shotgun (WGS) entry which is preliminary data.</text>
</comment>
<evidence type="ECO:0000313" key="8">
    <source>
        <dbReference type="Proteomes" id="UP001207930"/>
    </source>
</evidence>
<sequence length="393" mass="45268">MPSPDASVDFLIVGAGFSGLVTAERLSNAGFRCVVVDKRPHLGGNAYDRVDAAGVLVHEYGPHYFRTNSPRIVEYLGKFTDWQDADYKIKSYTDGRYWSFPINLHTYEEIVGHAATTEEFEAWIEQHRVPVDEPRNSEELILSKVGRELYHRFYEGYTLKQWQRHPRDLDTSVCGRVPIRTNRDDRYLSESFQALPKKGYTAMFEQMLEASPGVELHLGVDFDEACRRWRHRHLIFTGPVDEYFQRRYGALPYRSLSFEHESFTADQLRAREPVSGKPGFWQPAVQVNYPSADVPYTRIVEIKHVTGQKIDTSTIIREYPRNWTPGEEPFYPVPADDAKTAYRRYADLAAAEENVSFIGRLATYRYYNMDQVTGMALAEADRLIARYSPAPHA</sequence>
<evidence type="ECO:0000259" key="6">
    <source>
        <dbReference type="Pfam" id="PF03275"/>
    </source>
</evidence>
<proteinExistence type="inferred from homology"/>
<protein>
    <submittedName>
        <fullName evidence="7">UDP-galactopyranose mutase</fullName>
        <ecNumber evidence="7">5.4.99.9</ecNumber>
    </submittedName>
</protein>
<dbReference type="Pfam" id="PF03275">
    <property type="entry name" value="GLF"/>
    <property type="match status" value="1"/>
</dbReference>
<dbReference type="InterPro" id="IPR004379">
    <property type="entry name" value="UDP-GALP_mutase"/>
</dbReference>
<organism evidence="7 8">
    <name type="scientific">Luteolibacter flavescens</name>
    <dbReference type="NCBI Taxonomy" id="1859460"/>
    <lineage>
        <taxon>Bacteria</taxon>
        <taxon>Pseudomonadati</taxon>
        <taxon>Verrucomicrobiota</taxon>
        <taxon>Verrucomicrobiia</taxon>
        <taxon>Verrucomicrobiales</taxon>
        <taxon>Verrucomicrobiaceae</taxon>
        <taxon>Luteolibacter</taxon>
    </lineage>
</organism>
<dbReference type="PANTHER" id="PTHR21197">
    <property type="entry name" value="UDP-GALACTOPYRANOSE MUTASE"/>
    <property type="match status" value="1"/>
</dbReference>
<evidence type="ECO:0000256" key="5">
    <source>
        <dbReference type="ARBA" id="ARBA00023235"/>
    </source>
</evidence>
<dbReference type="RefSeq" id="WP_264501153.1">
    <property type="nucleotide sequence ID" value="NZ_JAPDDS010000005.1"/>
</dbReference>
<dbReference type="Pfam" id="PF13450">
    <property type="entry name" value="NAD_binding_8"/>
    <property type="match status" value="1"/>
</dbReference>
<comment type="similarity">
    <text evidence="2">Belongs to the UDP-galactopyranose/dTDP-fucopyranose mutase family.</text>
</comment>
<dbReference type="GO" id="GO:0008767">
    <property type="term" value="F:UDP-galactopyranose mutase activity"/>
    <property type="evidence" value="ECO:0007669"/>
    <property type="project" value="UniProtKB-EC"/>
</dbReference>
<dbReference type="EC" id="5.4.99.9" evidence="7"/>
<dbReference type="InterPro" id="IPR015899">
    <property type="entry name" value="UDP-GalPyranose_mutase_C"/>
</dbReference>
<feature type="domain" description="UDP-galactopyranose mutase C-terminal" evidence="6">
    <location>
        <begin position="153"/>
        <end position="366"/>
    </location>
</feature>
<keyword evidence="5 7" id="KW-0413">Isomerase</keyword>
<comment type="cofactor">
    <cofactor evidence="1">
        <name>FAD</name>
        <dbReference type="ChEBI" id="CHEBI:57692"/>
    </cofactor>
</comment>
<evidence type="ECO:0000256" key="2">
    <source>
        <dbReference type="ARBA" id="ARBA00009321"/>
    </source>
</evidence>
<dbReference type="SUPFAM" id="SSF54373">
    <property type="entry name" value="FAD-linked reductases, C-terminal domain"/>
    <property type="match status" value="1"/>
</dbReference>
<name>A0ABT3FNP8_9BACT</name>
<evidence type="ECO:0000256" key="4">
    <source>
        <dbReference type="ARBA" id="ARBA00022827"/>
    </source>
</evidence>
<dbReference type="SUPFAM" id="SSF51971">
    <property type="entry name" value="Nucleotide-binding domain"/>
    <property type="match status" value="1"/>
</dbReference>
<accession>A0ABT3FNP8</accession>
<keyword evidence="8" id="KW-1185">Reference proteome</keyword>
<dbReference type="Proteomes" id="UP001207930">
    <property type="component" value="Unassembled WGS sequence"/>
</dbReference>
<keyword evidence="4" id="KW-0274">FAD</keyword>
<dbReference type="NCBIfam" id="TIGR00031">
    <property type="entry name" value="UDP-GALP_mutase"/>
    <property type="match status" value="1"/>
</dbReference>
<reference evidence="7 8" key="1">
    <citation type="submission" date="2022-10" db="EMBL/GenBank/DDBJ databases">
        <title>Luteolibacter flavescens strain MCCC 1K03193, whole genome shotgun sequencing project.</title>
        <authorList>
            <person name="Zhao G."/>
            <person name="Shen L."/>
        </authorList>
    </citation>
    <scope>NUCLEOTIDE SEQUENCE [LARGE SCALE GENOMIC DNA]</scope>
    <source>
        <strain evidence="7 8">MCCC 1K03193</strain>
    </source>
</reference>
<evidence type="ECO:0000313" key="7">
    <source>
        <dbReference type="EMBL" id="MCW1885196.1"/>
    </source>
</evidence>
<dbReference type="Gene3D" id="3.40.50.720">
    <property type="entry name" value="NAD(P)-binding Rossmann-like Domain"/>
    <property type="match status" value="3"/>
</dbReference>
<dbReference type="EMBL" id="JAPDDS010000005">
    <property type="protein sequence ID" value="MCW1885196.1"/>
    <property type="molecule type" value="Genomic_DNA"/>
</dbReference>
<gene>
    <name evidence="7" type="primary">glf</name>
    <name evidence="7" type="ORF">OKA04_10695</name>
</gene>
<evidence type="ECO:0000256" key="3">
    <source>
        <dbReference type="ARBA" id="ARBA00022630"/>
    </source>
</evidence>